<gene>
    <name evidence="1" type="ORF">S01H1_36332</name>
</gene>
<dbReference type="EMBL" id="BARS01022757">
    <property type="protein sequence ID" value="GAG03659.1"/>
    <property type="molecule type" value="Genomic_DNA"/>
</dbReference>
<accession>X0UD02</accession>
<organism evidence="1">
    <name type="scientific">marine sediment metagenome</name>
    <dbReference type="NCBI Taxonomy" id="412755"/>
    <lineage>
        <taxon>unclassified sequences</taxon>
        <taxon>metagenomes</taxon>
        <taxon>ecological metagenomes</taxon>
    </lineage>
</organism>
<comment type="caution">
    <text evidence="1">The sequence shown here is derived from an EMBL/GenBank/DDBJ whole genome shotgun (WGS) entry which is preliminary data.</text>
</comment>
<dbReference type="AlphaFoldDB" id="X0UD02"/>
<evidence type="ECO:0000313" key="1">
    <source>
        <dbReference type="EMBL" id="GAG03659.1"/>
    </source>
</evidence>
<reference evidence="1" key="1">
    <citation type="journal article" date="2014" name="Front. Microbiol.">
        <title>High frequency of phylogenetically diverse reductive dehalogenase-homologous genes in deep subseafloor sedimentary metagenomes.</title>
        <authorList>
            <person name="Kawai M."/>
            <person name="Futagami T."/>
            <person name="Toyoda A."/>
            <person name="Takaki Y."/>
            <person name="Nishi S."/>
            <person name="Hori S."/>
            <person name="Arai W."/>
            <person name="Tsubouchi T."/>
            <person name="Morono Y."/>
            <person name="Uchiyama I."/>
            <person name="Ito T."/>
            <person name="Fujiyama A."/>
            <person name="Inagaki F."/>
            <person name="Takami H."/>
        </authorList>
    </citation>
    <scope>NUCLEOTIDE SEQUENCE</scope>
    <source>
        <strain evidence="1">Expedition CK06-06</strain>
    </source>
</reference>
<protein>
    <submittedName>
        <fullName evidence="1">Uncharacterized protein</fullName>
    </submittedName>
</protein>
<sequence>MENKKLKIICKIHNVEVTIDEYDEPRCNECGIENIAPVKFVE</sequence>
<proteinExistence type="predicted"/>
<name>X0UD02_9ZZZZ</name>